<dbReference type="STRING" id="749414.SBI_08439"/>
<dbReference type="HOGENOM" id="CLU_1730320_0_0_11"/>
<dbReference type="InterPro" id="IPR013493">
    <property type="entry name" value="CHP02677"/>
</dbReference>
<evidence type="ECO:0000256" key="1">
    <source>
        <dbReference type="SAM" id="MobiDB-lite"/>
    </source>
</evidence>
<gene>
    <name evidence="2" type="ordered locus">SBI_08439</name>
</gene>
<evidence type="ECO:0000313" key="3">
    <source>
        <dbReference type="Proteomes" id="UP000000377"/>
    </source>
</evidence>
<proteinExistence type="predicted"/>
<dbReference type="AlphaFoldDB" id="D7BSR0"/>
<protein>
    <submittedName>
        <fullName evidence="2">Uncharacterized protein</fullName>
    </submittedName>
</protein>
<dbReference type="PATRIC" id="fig|749414.3.peg.8684"/>
<dbReference type="Pfam" id="PF09660">
    <property type="entry name" value="DUF2397"/>
    <property type="match status" value="1"/>
</dbReference>
<feature type="compositionally biased region" description="Basic and acidic residues" evidence="1">
    <location>
        <begin position="74"/>
        <end position="83"/>
    </location>
</feature>
<dbReference type="Proteomes" id="UP000000377">
    <property type="component" value="Chromosome"/>
</dbReference>
<keyword evidence="3" id="KW-1185">Reference proteome</keyword>
<dbReference type="EMBL" id="CP002047">
    <property type="protein sequence ID" value="ADI11557.1"/>
    <property type="molecule type" value="Genomic_DNA"/>
</dbReference>
<evidence type="ECO:0000313" key="2">
    <source>
        <dbReference type="EMBL" id="ADI11557.1"/>
    </source>
</evidence>
<organism evidence="2 3">
    <name type="scientific">Streptomyces bingchenggensis (strain BCW-1)</name>
    <dbReference type="NCBI Taxonomy" id="749414"/>
    <lineage>
        <taxon>Bacteria</taxon>
        <taxon>Bacillati</taxon>
        <taxon>Actinomycetota</taxon>
        <taxon>Actinomycetes</taxon>
        <taxon>Kitasatosporales</taxon>
        <taxon>Streptomycetaceae</taxon>
        <taxon>Streptomyces</taxon>
    </lineage>
</organism>
<reference evidence="2 3" key="1">
    <citation type="journal article" date="2010" name="J. Bacteriol.">
        <title>Genome sequence of the milbemycin-producing bacterium Streptomyces bingchenggensis.</title>
        <authorList>
            <person name="Wang X.J."/>
            <person name="Yan Y.J."/>
            <person name="Zhang B."/>
            <person name="An J."/>
            <person name="Wang J.J."/>
            <person name="Tian J."/>
            <person name="Jiang L."/>
            <person name="Chen Y.H."/>
            <person name="Huang S.X."/>
            <person name="Yin M."/>
            <person name="Zhang J."/>
            <person name="Gao A.L."/>
            <person name="Liu C.X."/>
            <person name="Zhu Z.X."/>
            <person name="Xiang W.S."/>
        </authorList>
    </citation>
    <scope>NUCLEOTIDE SEQUENCE [LARGE SCALE GENOMIC DNA]</scope>
    <source>
        <strain evidence="2 3">BCW-1</strain>
    </source>
</reference>
<dbReference type="KEGG" id="sbh:SBI_08439"/>
<sequence>MLGDLARTNDTRPEVFLAHKDALLAHMREFHSELARYVPLLAARTAEVAEADGQGGARLAELAAEADERLFGTPAEREADWQRRCSAPPPWPPSSQPQSDQEVAVAAVLDSLPHAHRIRAVGIDDDGEDTCRRLARAAALPWRARGSGERG</sequence>
<accession>D7BSR0</accession>
<feature type="region of interest" description="Disordered" evidence="1">
    <location>
        <begin position="74"/>
        <end position="101"/>
    </location>
</feature>
<name>D7BSR0_STRBB</name>